<dbReference type="Proteomes" id="UP001627154">
    <property type="component" value="Unassembled WGS sequence"/>
</dbReference>
<name>A0ABD2VV88_9HYME</name>
<organism evidence="3 4">
    <name type="scientific">Trichogramma kaykai</name>
    <dbReference type="NCBI Taxonomy" id="54128"/>
    <lineage>
        <taxon>Eukaryota</taxon>
        <taxon>Metazoa</taxon>
        <taxon>Ecdysozoa</taxon>
        <taxon>Arthropoda</taxon>
        <taxon>Hexapoda</taxon>
        <taxon>Insecta</taxon>
        <taxon>Pterygota</taxon>
        <taxon>Neoptera</taxon>
        <taxon>Endopterygota</taxon>
        <taxon>Hymenoptera</taxon>
        <taxon>Apocrita</taxon>
        <taxon>Proctotrupomorpha</taxon>
        <taxon>Chalcidoidea</taxon>
        <taxon>Trichogrammatidae</taxon>
        <taxon>Trichogramma</taxon>
    </lineage>
</organism>
<dbReference type="PANTHER" id="PTHR23382">
    <property type="entry name" value="MALATE DEHYDROGENASE"/>
    <property type="match status" value="1"/>
</dbReference>
<evidence type="ECO:0008006" key="5">
    <source>
        <dbReference type="Google" id="ProtNLM"/>
    </source>
</evidence>
<dbReference type="SUPFAM" id="SSF51735">
    <property type="entry name" value="NAD(P)-binding Rossmann-fold domains"/>
    <property type="match status" value="1"/>
</dbReference>
<reference evidence="3 4" key="1">
    <citation type="journal article" date="2024" name="bioRxiv">
        <title>A reference genome for Trichogramma kaykai: A tiny desert-dwelling parasitoid wasp with competing sex-ratio distorters.</title>
        <authorList>
            <person name="Culotta J."/>
            <person name="Lindsey A.R."/>
        </authorList>
    </citation>
    <scope>NUCLEOTIDE SEQUENCE [LARGE SCALE GENOMIC DNA]</scope>
    <source>
        <strain evidence="3 4">KSX58</strain>
    </source>
</reference>
<evidence type="ECO:0000256" key="1">
    <source>
        <dbReference type="ARBA" id="ARBA00009613"/>
    </source>
</evidence>
<dbReference type="InterPro" id="IPR015955">
    <property type="entry name" value="Lactate_DH/Glyco_Ohase_4_C"/>
</dbReference>
<proteinExistence type="inferred from homology"/>
<gene>
    <name evidence="3" type="ORF">TKK_019705</name>
</gene>
<dbReference type="EMBL" id="JBJJXI010000170">
    <property type="protein sequence ID" value="KAL3384614.1"/>
    <property type="molecule type" value="Genomic_DNA"/>
</dbReference>
<sequence>MSDVKITTTIAGCSNCSNFDYACFIAENVSKLLPNFTIKIVSKSASEWEEWLTSQCKTYEWSHDESPLIWREIGIRDGKRTYIGGIMEFRIFINKYYGIDTNISKEDESGLNYDYESAKNYAKERQNNARRNILHITISGAGRSVCPDLVAQLATEKNISRNGITIHLYDPSGHSFKLKDILKDARALSGVLWDIYVADSLSDCLMNCDILIILEHIIREDTETTQNWLQRNYDTFNDVAKNINIYAPSYMKVIFCSTGPSCFAANLLAKKATKLNKNNIVAIAAHYGLEMMYQFMKSVDMNIEGISSPPVWGFLGINHFIDIGQVIKNCTVNLPNKRAFKNSNFLLPSKFKYQEFRRLFYLSHDKDPHKLLAKRKATCWYQVGRTEDYQKCKAICNLLKMWYSEDYSKIGDEIIFLGVPSNGNFDLPTNIYFSQPVRLKVLKNHSRIWTSCSDYPSPSDPVIIQNFVETAKIILKNMKLIDDEDL</sequence>
<dbReference type="InterPro" id="IPR010945">
    <property type="entry name" value="Malate_DH_type2"/>
</dbReference>
<dbReference type="InterPro" id="IPR036291">
    <property type="entry name" value="NAD(P)-bd_dom_sf"/>
</dbReference>
<evidence type="ECO:0000313" key="3">
    <source>
        <dbReference type="EMBL" id="KAL3384614.1"/>
    </source>
</evidence>
<protein>
    <recommendedName>
        <fullName evidence="5">Malate dehydrogenase 1B</fullName>
    </recommendedName>
</protein>
<keyword evidence="2" id="KW-0560">Oxidoreductase</keyword>
<accession>A0ABD2VV88</accession>
<keyword evidence="4" id="KW-1185">Reference proteome</keyword>
<evidence type="ECO:0000313" key="4">
    <source>
        <dbReference type="Proteomes" id="UP001627154"/>
    </source>
</evidence>
<dbReference type="Gene3D" id="3.90.110.10">
    <property type="entry name" value="Lactate dehydrogenase/glycoside hydrolase, family 4, C-terminal"/>
    <property type="match status" value="1"/>
</dbReference>
<dbReference type="GO" id="GO:0016491">
    <property type="term" value="F:oxidoreductase activity"/>
    <property type="evidence" value="ECO:0007669"/>
    <property type="project" value="UniProtKB-KW"/>
</dbReference>
<dbReference type="AlphaFoldDB" id="A0ABD2VV88"/>
<comment type="similarity">
    <text evidence="1">Belongs to the LDH/MDH superfamily. MDH type 2 family.</text>
</comment>
<dbReference type="Gene3D" id="3.40.50.720">
    <property type="entry name" value="NAD(P)-binding Rossmann-like Domain"/>
    <property type="match status" value="1"/>
</dbReference>
<evidence type="ECO:0000256" key="2">
    <source>
        <dbReference type="ARBA" id="ARBA00023002"/>
    </source>
</evidence>
<comment type="caution">
    <text evidence="3">The sequence shown here is derived from an EMBL/GenBank/DDBJ whole genome shotgun (WGS) entry which is preliminary data.</text>
</comment>